<evidence type="ECO:0000256" key="6">
    <source>
        <dbReference type="SAM" id="MobiDB-lite"/>
    </source>
</evidence>
<evidence type="ECO:0000313" key="8">
    <source>
        <dbReference type="EMBL" id="GMG30468.1"/>
    </source>
</evidence>
<dbReference type="InterPro" id="IPR001248">
    <property type="entry name" value="Pur-cyt_permease"/>
</dbReference>
<comment type="similarity">
    <text evidence="2">Belongs to the purine-cytosine permease (2.A.39) family.</text>
</comment>
<evidence type="ECO:0000313" key="9">
    <source>
        <dbReference type="Proteomes" id="UP001165205"/>
    </source>
</evidence>
<evidence type="ECO:0000256" key="4">
    <source>
        <dbReference type="ARBA" id="ARBA00022989"/>
    </source>
</evidence>
<dbReference type="EMBL" id="BSYA01000071">
    <property type="protein sequence ID" value="GMG30468.1"/>
    <property type="molecule type" value="Genomic_DNA"/>
</dbReference>
<dbReference type="PANTHER" id="PTHR30618:SF4">
    <property type="entry name" value="ALLANTOIN PERMEASE"/>
    <property type="match status" value="1"/>
</dbReference>
<reference evidence="8" key="1">
    <citation type="submission" date="2023-04" db="EMBL/GenBank/DDBJ databases">
        <title>Aspergillus oryzae NBRC 4228.</title>
        <authorList>
            <person name="Ichikawa N."/>
            <person name="Sato H."/>
            <person name="Tonouchi N."/>
        </authorList>
    </citation>
    <scope>NUCLEOTIDE SEQUENCE</scope>
    <source>
        <strain evidence="8">NBRC 4228</strain>
    </source>
</reference>
<protein>
    <submittedName>
        <fullName evidence="8">Unnamed protein product</fullName>
    </submittedName>
</protein>
<proteinExistence type="inferred from homology"/>
<comment type="subcellular location">
    <subcellularLocation>
        <location evidence="1">Membrane</location>
        <topology evidence="1">Multi-pass membrane protein</topology>
    </subcellularLocation>
</comment>
<feature type="transmembrane region" description="Helical" evidence="7">
    <location>
        <begin position="74"/>
        <end position="94"/>
    </location>
</feature>
<feature type="compositionally biased region" description="Basic residues" evidence="6">
    <location>
        <begin position="175"/>
        <end position="187"/>
    </location>
</feature>
<feature type="transmembrane region" description="Helical" evidence="7">
    <location>
        <begin position="21"/>
        <end position="44"/>
    </location>
</feature>
<dbReference type="PANTHER" id="PTHR30618">
    <property type="entry name" value="NCS1 FAMILY PURINE/PYRIMIDINE TRANSPORTER"/>
    <property type="match status" value="1"/>
</dbReference>
<dbReference type="InterPro" id="IPR045225">
    <property type="entry name" value="Uracil/uridine/allantoin_perm"/>
</dbReference>
<feature type="region of interest" description="Disordered" evidence="6">
    <location>
        <begin position="164"/>
        <end position="201"/>
    </location>
</feature>
<dbReference type="Proteomes" id="UP001165205">
    <property type="component" value="Unassembled WGS sequence"/>
</dbReference>
<name>A0AAN4YM30_ASPOZ</name>
<accession>A0AAN4YM30</accession>
<dbReference type="Gene3D" id="1.10.4160.10">
    <property type="entry name" value="Hydantoin permease"/>
    <property type="match status" value="1"/>
</dbReference>
<dbReference type="GO" id="GO:0005886">
    <property type="term" value="C:plasma membrane"/>
    <property type="evidence" value="ECO:0007669"/>
    <property type="project" value="TreeGrafter"/>
</dbReference>
<organism evidence="8 9">
    <name type="scientific">Aspergillus oryzae</name>
    <name type="common">Yellow koji mold</name>
    <dbReference type="NCBI Taxonomy" id="5062"/>
    <lineage>
        <taxon>Eukaryota</taxon>
        <taxon>Fungi</taxon>
        <taxon>Dikarya</taxon>
        <taxon>Ascomycota</taxon>
        <taxon>Pezizomycotina</taxon>
        <taxon>Eurotiomycetes</taxon>
        <taxon>Eurotiomycetidae</taxon>
        <taxon>Eurotiales</taxon>
        <taxon>Aspergillaceae</taxon>
        <taxon>Aspergillus</taxon>
        <taxon>Aspergillus subgen. Circumdati</taxon>
    </lineage>
</organism>
<keyword evidence="3 7" id="KW-0812">Transmembrane</keyword>
<evidence type="ECO:0000256" key="7">
    <source>
        <dbReference type="SAM" id="Phobius"/>
    </source>
</evidence>
<evidence type="ECO:0000256" key="3">
    <source>
        <dbReference type="ARBA" id="ARBA00022692"/>
    </source>
</evidence>
<dbReference type="GO" id="GO:0015205">
    <property type="term" value="F:nucleobase transmembrane transporter activity"/>
    <property type="evidence" value="ECO:0007669"/>
    <property type="project" value="TreeGrafter"/>
</dbReference>
<keyword evidence="4 7" id="KW-1133">Transmembrane helix</keyword>
<keyword evidence="5 7" id="KW-0472">Membrane</keyword>
<sequence length="201" mass="22127">MASHSDFSRFARRPGAQVKGQLFSFLISGNVVPILGIFGTAAAAKMYGDVNELGLWNPPNILQMWLDNQYHNKAMRAAAFFVAFGLTSSIMAMNSIENGVSGGMDIAGLYPRYFNIRRGSYLLAAISVVINPWQIIANGAIFTNTLNSFGGELPTAIQHFSQSHTNCSSHPLPPHGHHGRRLLRRPQAKAQAIRPLPRRRK</sequence>
<evidence type="ECO:0000256" key="2">
    <source>
        <dbReference type="ARBA" id="ARBA00008974"/>
    </source>
</evidence>
<comment type="caution">
    <text evidence="8">The sequence shown here is derived from an EMBL/GenBank/DDBJ whole genome shotgun (WGS) entry which is preliminary data.</text>
</comment>
<evidence type="ECO:0000256" key="5">
    <source>
        <dbReference type="ARBA" id="ARBA00023136"/>
    </source>
</evidence>
<dbReference type="Pfam" id="PF02133">
    <property type="entry name" value="Transp_cyt_pur"/>
    <property type="match status" value="1"/>
</dbReference>
<dbReference type="AlphaFoldDB" id="A0AAN4YM30"/>
<evidence type="ECO:0000256" key="1">
    <source>
        <dbReference type="ARBA" id="ARBA00004141"/>
    </source>
</evidence>
<gene>
    <name evidence="8" type="ORF">Aory04_000653400</name>
</gene>